<dbReference type="SUPFAM" id="SSF46785">
    <property type="entry name" value="Winged helix' DNA-binding domain"/>
    <property type="match status" value="1"/>
</dbReference>
<dbReference type="EMBL" id="JBHSPR010000020">
    <property type="protein sequence ID" value="MFC6019553.1"/>
    <property type="molecule type" value="Genomic_DNA"/>
</dbReference>
<keyword evidence="1" id="KW-0805">Transcription regulation</keyword>
<dbReference type="SMART" id="SM00345">
    <property type="entry name" value="HTH_GNTR"/>
    <property type="match status" value="1"/>
</dbReference>
<dbReference type="InterPro" id="IPR036388">
    <property type="entry name" value="WH-like_DNA-bd_sf"/>
</dbReference>
<proteinExistence type="predicted"/>
<evidence type="ECO:0000259" key="4">
    <source>
        <dbReference type="PROSITE" id="PS50949"/>
    </source>
</evidence>
<dbReference type="PANTHER" id="PTHR44846">
    <property type="entry name" value="MANNOSYL-D-GLYCERATE TRANSPORT/METABOLISM SYSTEM REPRESSOR MNGR-RELATED"/>
    <property type="match status" value="1"/>
</dbReference>
<evidence type="ECO:0000256" key="2">
    <source>
        <dbReference type="ARBA" id="ARBA00023125"/>
    </source>
</evidence>
<dbReference type="CDD" id="cd07377">
    <property type="entry name" value="WHTH_GntR"/>
    <property type="match status" value="1"/>
</dbReference>
<sequence length="77" mass="8277">MIDPDGPVPVYQQVADVLAGRIAKGDLVPHRPIPSEAAIVQEFGVARGTARRAVALLRDRGLVYTVPQRGTYVGQPE</sequence>
<evidence type="ECO:0000256" key="3">
    <source>
        <dbReference type="ARBA" id="ARBA00023163"/>
    </source>
</evidence>
<dbReference type="Pfam" id="PF00392">
    <property type="entry name" value="GntR"/>
    <property type="match status" value="1"/>
</dbReference>
<dbReference type="PRINTS" id="PR00035">
    <property type="entry name" value="HTHGNTR"/>
</dbReference>
<evidence type="ECO:0000256" key="1">
    <source>
        <dbReference type="ARBA" id="ARBA00023015"/>
    </source>
</evidence>
<comment type="caution">
    <text evidence="5">The sequence shown here is derived from an EMBL/GenBank/DDBJ whole genome shotgun (WGS) entry which is preliminary data.</text>
</comment>
<dbReference type="Gene3D" id="1.10.10.10">
    <property type="entry name" value="Winged helix-like DNA-binding domain superfamily/Winged helix DNA-binding domain"/>
    <property type="match status" value="1"/>
</dbReference>
<dbReference type="InterPro" id="IPR036390">
    <property type="entry name" value="WH_DNA-bd_sf"/>
</dbReference>
<dbReference type="InterPro" id="IPR050679">
    <property type="entry name" value="Bact_HTH_transcr_reg"/>
</dbReference>
<feature type="domain" description="HTH gntR-type" evidence="4">
    <location>
        <begin position="8"/>
        <end position="76"/>
    </location>
</feature>
<dbReference type="RefSeq" id="WP_377425618.1">
    <property type="nucleotide sequence ID" value="NZ_JBHSPR010000020.1"/>
</dbReference>
<organism evidence="5 6">
    <name type="scientific">Plantactinospora solaniradicis</name>
    <dbReference type="NCBI Taxonomy" id="1723736"/>
    <lineage>
        <taxon>Bacteria</taxon>
        <taxon>Bacillati</taxon>
        <taxon>Actinomycetota</taxon>
        <taxon>Actinomycetes</taxon>
        <taxon>Micromonosporales</taxon>
        <taxon>Micromonosporaceae</taxon>
        <taxon>Plantactinospora</taxon>
    </lineage>
</organism>
<protein>
    <submittedName>
        <fullName evidence="5">GntR family transcriptional regulator</fullName>
    </submittedName>
</protein>
<reference evidence="6" key="1">
    <citation type="journal article" date="2019" name="Int. J. Syst. Evol. Microbiol.">
        <title>The Global Catalogue of Microorganisms (GCM) 10K type strain sequencing project: providing services to taxonomists for standard genome sequencing and annotation.</title>
        <authorList>
            <consortium name="The Broad Institute Genomics Platform"/>
            <consortium name="The Broad Institute Genome Sequencing Center for Infectious Disease"/>
            <person name="Wu L."/>
            <person name="Ma J."/>
        </authorList>
    </citation>
    <scope>NUCLEOTIDE SEQUENCE [LARGE SCALE GENOMIC DNA]</scope>
    <source>
        <strain evidence="6">ZS-35-S2</strain>
    </source>
</reference>
<evidence type="ECO:0000313" key="5">
    <source>
        <dbReference type="EMBL" id="MFC6019553.1"/>
    </source>
</evidence>
<accession>A0ABW1KGR0</accession>
<dbReference type="Proteomes" id="UP001596203">
    <property type="component" value="Unassembled WGS sequence"/>
</dbReference>
<keyword evidence="6" id="KW-1185">Reference proteome</keyword>
<keyword evidence="2" id="KW-0238">DNA-binding</keyword>
<gene>
    <name evidence="5" type="ORF">ACFP2T_25510</name>
</gene>
<evidence type="ECO:0000313" key="6">
    <source>
        <dbReference type="Proteomes" id="UP001596203"/>
    </source>
</evidence>
<keyword evidence="3" id="KW-0804">Transcription</keyword>
<dbReference type="PROSITE" id="PS50949">
    <property type="entry name" value="HTH_GNTR"/>
    <property type="match status" value="1"/>
</dbReference>
<dbReference type="PANTHER" id="PTHR44846:SF1">
    <property type="entry name" value="MANNOSYL-D-GLYCERATE TRANSPORT_METABOLISM SYSTEM REPRESSOR MNGR-RELATED"/>
    <property type="match status" value="1"/>
</dbReference>
<dbReference type="InterPro" id="IPR000524">
    <property type="entry name" value="Tscrpt_reg_HTH_GntR"/>
</dbReference>
<name>A0ABW1KGR0_9ACTN</name>